<evidence type="ECO:0008006" key="9">
    <source>
        <dbReference type="Google" id="ProtNLM"/>
    </source>
</evidence>
<keyword evidence="3 6" id="KW-1133">Transmembrane helix</keyword>
<feature type="transmembrane region" description="Helical" evidence="6">
    <location>
        <begin position="186"/>
        <end position="205"/>
    </location>
</feature>
<dbReference type="Proteomes" id="UP000091967">
    <property type="component" value="Unassembled WGS sequence"/>
</dbReference>
<feature type="transmembrane region" description="Helical" evidence="6">
    <location>
        <begin position="298"/>
        <end position="320"/>
    </location>
</feature>
<feature type="transmembrane region" description="Helical" evidence="6">
    <location>
        <begin position="88"/>
        <end position="108"/>
    </location>
</feature>
<dbReference type="Pfam" id="PF13520">
    <property type="entry name" value="AA_permease_2"/>
    <property type="match status" value="1"/>
</dbReference>
<protein>
    <recommendedName>
        <fullName evidence="9">Amino acid transporter transmembrane domain-containing protein</fullName>
    </recommendedName>
</protein>
<evidence type="ECO:0000256" key="6">
    <source>
        <dbReference type="SAM" id="Phobius"/>
    </source>
</evidence>
<keyword evidence="8" id="KW-1185">Reference proteome</keyword>
<evidence type="ECO:0000256" key="2">
    <source>
        <dbReference type="ARBA" id="ARBA00022692"/>
    </source>
</evidence>
<feature type="transmembrane region" description="Helical" evidence="6">
    <location>
        <begin position="57"/>
        <end position="81"/>
    </location>
</feature>
<feature type="region of interest" description="Disordered" evidence="5">
    <location>
        <begin position="1"/>
        <end position="26"/>
    </location>
</feature>
<dbReference type="InterPro" id="IPR002293">
    <property type="entry name" value="AA/rel_permease1"/>
</dbReference>
<dbReference type="EMBL" id="LYXU01000004">
    <property type="protein sequence ID" value="OBS20035.1"/>
    <property type="molecule type" value="Genomic_DNA"/>
</dbReference>
<evidence type="ECO:0000313" key="8">
    <source>
        <dbReference type="Proteomes" id="UP000091967"/>
    </source>
</evidence>
<dbReference type="InterPro" id="IPR050598">
    <property type="entry name" value="AminoAcid_Transporter"/>
</dbReference>
<evidence type="ECO:0000256" key="1">
    <source>
        <dbReference type="ARBA" id="ARBA00004141"/>
    </source>
</evidence>
<dbReference type="PANTHER" id="PTHR11785">
    <property type="entry name" value="AMINO ACID TRANSPORTER"/>
    <property type="match status" value="1"/>
</dbReference>
<evidence type="ECO:0000256" key="3">
    <source>
        <dbReference type="ARBA" id="ARBA00022989"/>
    </source>
</evidence>
<feature type="transmembrane region" description="Helical" evidence="6">
    <location>
        <begin position="443"/>
        <end position="464"/>
    </location>
</feature>
<accession>A0A1B8AHL6</accession>
<sequence>MDNDTEPLEGSQSSTSGYGSRDDIGRIPPAQRYLRRDSLTEINNRPRTQGSLNVLDVFSLIVNKMVGTGIFTAPASVFLMTGNRITTLCLFFAGFLYTIVSMAIYLNYAKVLPFNGGELVYIDEITSSSKASGSRRSRFFGDGLLAYIIYAIAFVLFFNSSTNALQAGRMILIVAKPEEDEVDHHLMRFIGVFCLSLICLLQYFSPTFGRGMNKVTAVGKVFMLLGIFIVGLIAACQSKSKEKWEDKHEIDDSTKYEKGVLLAKALLTVLFSFQGWENATFVTGQISADRHSTLRNGFLIAVFTVGSLYIIITAVFLQAVEWDNLVKKEGDSTKTTTIYTPLFNKKSETAPVAWAAVTAMSALGNLNAIIYTFSRVKQAIGQAEILPWSRFWKQDDILQREENEFYNKSPQGGLIIHWIMSVALILVTIGIEDTGESVSFPGYIQTYIHCVAILAFLGLGFFNLDARETSLWPEDSDHRRNLSSAVKYIFYAIVPVYVFLNLATMVVTVLKPYKTIGGTSSNAVPGWVFLLITGLIILIGTAYYILFFGAVRRTYRLLPARANCTTPAVTTSSVNGIQEEGSRWNLMRWAGVKCEMIKDDGYNVMVPRVYRFGRRWRLVYSLPGDVVEMNDVGQGPTQEQMPPSLTWMEFRYWLFGGTRLTGRLWERMKRWPEQTKKSR</sequence>
<feature type="transmembrane region" description="Helical" evidence="6">
    <location>
        <begin position="485"/>
        <end position="507"/>
    </location>
</feature>
<organism evidence="7 8">
    <name type="scientific">Fusarium poae</name>
    <dbReference type="NCBI Taxonomy" id="36050"/>
    <lineage>
        <taxon>Eukaryota</taxon>
        <taxon>Fungi</taxon>
        <taxon>Dikarya</taxon>
        <taxon>Ascomycota</taxon>
        <taxon>Pezizomycotina</taxon>
        <taxon>Sordariomycetes</taxon>
        <taxon>Hypocreomycetidae</taxon>
        <taxon>Hypocreales</taxon>
        <taxon>Nectriaceae</taxon>
        <taxon>Fusarium</taxon>
    </lineage>
</organism>
<dbReference type="AlphaFoldDB" id="A0A1B8AHL6"/>
<feature type="transmembrane region" description="Helical" evidence="6">
    <location>
        <begin position="217"/>
        <end position="236"/>
    </location>
</feature>
<dbReference type="GO" id="GO:0016020">
    <property type="term" value="C:membrane"/>
    <property type="evidence" value="ECO:0007669"/>
    <property type="project" value="UniProtKB-SubCell"/>
</dbReference>
<dbReference type="GO" id="GO:0015179">
    <property type="term" value="F:L-amino acid transmembrane transporter activity"/>
    <property type="evidence" value="ECO:0007669"/>
    <property type="project" value="TreeGrafter"/>
</dbReference>
<feature type="transmembrane region" description="Helical" evidence="6">
    <location>
        <begin position="527"/>
        <end position="551"/>
    </location>
</feature>
<keyword evidence="4 6" id="KW-0472">Membrane</keyword>
<keyword evidence="2 6" id="KW-0812">Transmembrane</keyword>
<proteinExistence type="predicted"/>
<gene>
    <name evidence="7" type="ORF">FPOA_11756</name>
</gene>
<feature type="transmembrane region" description="Helical" evidence="6">
    <location>
        <begin position="144"/>
        <end position="165"/>
    </location>
</feature>
<dbReference type="STRING" id="36050.A0A1B8AHL6"/>
<feature type="transmembrane region" description="Helical" evidence="6">
    <location>
        <begin position="352"/>
        <end position="373"/>
    </location>
</feature>
<comment type="caution">
    <text evidence="7">The sequence shown here is derived from an EMBL/GenBank/DDBJ whole genome shotgun (WGS) entry which is preliminary data.</text>
</comment>
<evidence type="ECO:0000256" key="4">
    <source>
        <dbReference type="ARBA" id="ARBA00023136"/>
    </source>
</evidence>
<evidence type="ECO:0000313" key="7">
    <source>
        <dbReference type="EMBL" id="OBS20035.1"/>
    </source>
</evidence>
<evidence type="ECO:0000256" key="5">
    <source>
        <dbReference type="SAM" id="MobiDB-lite"/>
    </source>
</evidence>
<comment type="subcellular location">
    <subcellularLocation>
        <location evidence="1">Membrane</location>
        <topology evidence="1">Multi-pass membrane protein</topology>
    </subcellularLocation>
</comment>
<dbReference type="Gene3D" id="1.20.1740.10">
    <property type="entry name" value="Amino acid/polyamine transporter I"/>
    <property type="match status" value="1"/>
</dbReference>
<name>A0A1B8AHL6_FUSPO</name>
<dbReference type="PANTHER" id="PTHR11785:SF382">
    <property type="entry name" value="LOW-AFFINITY METHIONINE PERMEASE"/>
    <property type="match status" value="1"/>
</dbReference>
<reference evidence="7 8" key="1">
    <citation type="submission" date="2016-06" db="EMBL/GenBank/DDBJ databases">
        <title>Living apart together: crosstalk between the core and supernumerary genomes in a fungal plant pathogen.</title>
        <authorList>
            <person name="Vanheule A."/>
            <person name="Audenaert K."/>
            <person name="Warris S."/>
            <person name="Van De Geest H."/>
            <person name="Schijlen E."/>
            <person name="Hofte M."/>
            <person name="De Saeger S."/>
            <person name="Haesaert G."/>
            <person name="Waalwijk C."/>
            <person name="Van Der Lee T."/>
        </authorList>
    </citation>
    <scope>NUCLEOTIDE SEQUENCE [LARGE SCALE GENOMIC DNA]</scope>
    <source>
        <strain evidence="7 8">2516</strain>
    </source>
</reference>
<feature type="transmembrane region" description="Helical" evidence="6">
    <location>
        <begin position="414"/>
        <end position="431"/>
    </location>
</feature>